<organism evidence="1">
    <name type="scientific">viral metagenome</name>
    <dbReference type="NCBI Taxonomy" id="1070528"/>
    <lineage>
        <taxon>unclassified sequences</taxon>
        <taxon>metagenomes</taxon>
        <taxon>organismal metagenomes</taxon>
    </lineage>
</organism>
<protein>
    <submittedName>
        <fullName evidence="1">Uncharacterized protein</fullName>
    </submittedName>
</protein>
<dbReference type="EMBL" id="MT142928">
    <property type="protein sequence ID" value="QJA90648.1"/>
    <property type="molecule type" value="Genomic_DNA"/>
</dbReference>
<gene>
    <name evidence="1" type="ORF">MM415B03618_0001</name>
</gene>
<dbReference type="AlphaFoldDB" id="A0A6M3LC30"/>
<reference evidence="1" key="1">
    <citation type="submission" date="2020-03" db="EMBL/GenBank/DDBJ databases">
        <title>The deep terrestrial virosphere.</title>
        <authorList>
            <person name="Holmfeldt K."/>
            <person name="Nilsson E."/>
            <person name="Simone D."/>
            <person name="Lopez-Fernandez M."/>
            <person name="Wu X."/>
            <person name="de Brujin I."/>
            <person name="Lundin D."/>
            <person name="Andersson A."/>
            <person name="Bertilsson S."/>
            <person name="Dopson M."/>
        </authorList>
    </citation>
    <scope>NUCLEOTIDE SEQUENCE</scope>
    <source>
        <strain evidence="1">MM415B03618</strain>
    </source>
</reference>
<evidence type="ECO:0000313" key="1">
    <source>
        <dbReference type="EMBL" id="QJA90648.1"/>
    </source>
</evidence>
<accession>A0A6M3LC30</accession>
<proteinExistence type="predicted"/>
<name>A0A6M3LC30_9ZZZZ</name>
<dbReference type="Gene3D" id="1.10.10.60">
    <property type="entry name" value="Homeodomain-like"/>
    <property type="match status" value="1"/>
</dbReference>
<sequence length="160" mass="18016">MTTPTTKPIVIHKPLKKKRKRKINTQKVKELARHGVIPSDIARNQGVAVSTITRYLQSIGQQVSNIKNYTVAKADALALTQLKAQTVSDFILENWIEEREHILSQDLSTQKEMLKVVEGVRTYSNNSENLERGKATNITNYRGMNLTGTITELREALSAQ</sequence>